<dbReference type="GO" id="GO:0031956">
    <property type="term" value="F:medium-chain fatty acid-CoA ligase activity"/>
    <property type="evidence" value="ECO:0007669"/>
    <property type="project" value="UniProtKB-EC"/>
</dbReference>
<dbReference type="Pfam" id="PF13193">
    <property type="entry name" value="AMP-binding_C"/>
    <property type="match status" value="1"/>
</dbReference>
<evidence type="ECO:0000259" key="8">
    <source>
        <dbReference type="Pfam" id="PF00501"/>
    </source>
</evidence>
<feature type="domain" description="AMP-binding enzyme C-terminal" evidence="9">
    <location>
        <begin position="500"/>
        <end position="575"/>
    </location>
</feature>
<evidence type="ECO:0000256" key="5">
    <source>
        <dbReference type="ARBA" id="ARBA00039638"/>
    </source>
</evidence>
<dbReference type="Gene3D" id="3.30.300.30">
    <property type="match status" value="1"/>
</dbReference>
<evidence type="ECO:0000256" key="6">
    <source>
        <dbReference type="ARBA" id="ARBA00047319"/>
    </source>
</evidence>
<dbReference type="PANTHER" id="PTHR43201">
    <property type="entry name" value="ACYL-COA SYNTHETASE"/>
    <property type="match status" value="1"/>
</dbReference>
<dbReference type="EC" id="6.2.1.2" evidence="4"/>
<dbReference type="Pfam" id="PF00501">
    <property type="entry name" value="AMP-binding"/>
    <property type="match status" value="1"/>
</dbReference>
<evidence type="ECO:0000313" key="11">
    <source>
        <dbReference type="Proteomes" id="UP001152320"/>
    </source>
</evidence>
<dbReference type="FunFam" id="3.40.50.12780:FF:000003">
    <property type="entry name" value="Long-chain-fatty-acid--CoA ligase FadD"/>
    <property type="match status" value="1"/>
</dbReference>
<organism evidence="10 11">
    <name type="scientific">Holothuria leucospilota</name>
    <name type="common">Black long sea cucumber</name>
    <name type="synonym">Mertensiothuria leucospilota</name>
    <dbReference type="NCBI Taxonomy" id="206669"/>
    <lineage>
        <taxon>Eukaryota</taxon>
        <taxon>Metazoa</taxon>
        <taxon>Echinodermata</taxon>
        <taxon>Eleutherozoa</taxon>
        <taxon>Echinozoa</taxon>
        <taxon>Holothuroidea</taxon>
        <taxon>Aspidochirotacea</taxon>
        <taxon>Aspidochirotida</taxon>
        <taxon>Holothuriidae</taxon>
        <taxon>Holothuria</taxon>
    </lineage>
</organism>
<dbReference type="AlphaFoldDB" id="A0A9Q1BK09"/>
<dbReference type="PANTHER" id="PTHR43201:SF5">
    <property type="entry name" value="MEDIUM-CHAIN ACYL-COA LIGASE ACSF2, MITOCHONDRIAL"/>
    <property type="match status" value="1"/>
</dbReference>
<dbReference type="InterPro" id="IPR025110">
    <property type="entry name" value="AMP-bd_C"/>
</dbReference>
<protein>
    <recommendedName>
        <fullName evidence="5">Medium-chain acyl-CoA ligase ACSF2, mitochondrial</fullName>
        <ecNumber evidence="4">6.2.1.2</ecNumber>
    </recommendedName>
</protein>
<evidence type="ECO:0000256" key="1">
    <source>
        <dbReference type="ARBA" id="ARBA00006432"/>
    </source>
</evidence>
<evidence type="ECO:0000256" key="3">
    <source>
        <dbReference type="ARBA" id="ARBA00037247"/>
    </source>
</evidence>
<dbReference type="InterPro" id="IPR020845">
    <property type="entry name" value="AMP-binding_CS"/>
</dbReference>
<evidence type="ECO:0000259" key="9">
    <source>
        <dbReference type="Pfam" id="PF13193"/>
    </source>
</evidence>
<evidence type="ECO:0000313" key="10">
    <source>
        <dbReference type="EMBL" id="KAJ8028072.1"/>
    </source>
</evidence>
<dbReference type="EMBL" id="JAIZAY010000015">
    <property type="protein sequence ID" value="KAJ8028072.1"/>
    <property type="molecule type" value="Genomic_DNA"/>
</dbReference>
<dbReference type="Proteomes" id="UP001152320">
    <property type="component" value="Chromosome 15"/>
</dbReference>
<keyword evidence="2" id="KW-0436">Ligase</keyword>
<feature type="domain" description="AMP-dependent synthetase/ligase" evidence="8">
    <location>
        <begin position="58"/>
        <end position="449"/>
    </location>
</feature>
<evidence type="ECO:0000256" key="7">
    <source>
        <dbReference type="ARBA" id="ARBA00048277"/>
    </source>
</evidence>
<comment type="similarity">
    <text evidence="1">Belongs to the ATP-dependent AMP-binding enzyme family.</text>
</comment>
<comment type="catalytic activity">
    <reaction evidence="7">
        <text>a medium-chain fatty acid + ATP + CoA = a medium-chain fatty acyl-CoA + AMP + diphosphate</text>
        <dbReference type="Rhea" id="RHEA:48340"/>
        <dbReference type="ChEBI" id="CHEBI:30616"/>
        <dbReference type="ChEBI" id="CHEBI:33019"/>
        <dbReference type="ChEBI" id="CHEBI:57287"/>
        <dbReference type="ChEBI" id="CHEBI:59558"/>
        <dbReference type="ChEBI" id="CHEBI:90546"/>
        <dbReference type="ChEBI" id="CHEBI:456215"/>
        <dbReference type="EC" id="6.2.1.2"/>
    </reaction>
</comment>
<evidence type="ECO:0000256" key="2">
    <source>
        <dbReference type="ARBA" id="ARBA00022598"/>
    </source>
</evidence>
<comment type="catalytic activity">
    <reaction evidence="6">
        <text>octanoate + ATP + CoA = octanoyl-CoA + AMP + diphosphate</text>
        <dbReference type="Rhea" id="RHEA:33631"/>
        <dbReference type="ChEBI" id="CHEBI:25646"/>
        <dbReference type="ChEBI" id="CHEBI:30616"/>
        <dbReference type="ChEBI" id="CHEBI:33019"/>
        <dbReference type="ChEBI" id="CHEBI:57287"/>
        <dbReference type="ChEBI" id="CHEBI:57386"/>
        <dbReference type="ChEBI" id="CHEBI:456215"/>
    </reaction>
</comment>
<dbReference type="InterPro" id="IPR045851">
    <property type="entry name" value="AMP-bd_C_sf"/>
</dbReference>
<dbReference type="GO" id="GO:0006631">
    <property type="term" value="P:fatty acid metabolic process"/>
    <property type="evidence" value="ECO:0007669"/>
    <property type="project" value="TreeGrafter"/>
</dbReference>
<dbReference type="SUPFAM" id="SSF56801">
    <property type="entry name" value="Acetyl-CoA synthetase-like"/>
    <property type="match status" value="1"/>
</dbReference>
<sequence>MLRSTAGRLLNLPFRAVSYSSWTAGYGLEENIKLSKSYIHRPSNIPFMGKTFIEVLDSVCEKHPDQEAFIFCQENRRITYGQFRDQVEKLASGLANIGIQRGDRCGVLGMNSSRWLEAMFAIIRCGGIVVNINPAYQPNELLYCINKVGIKAIFTDASYKSQDYYGMLSRLVPGIESFRAGKLKSKIVPSLESVIMMDEGQFNGTFQMADLLQLATKESEDNLQNLQKKISVDDPVNIVFTSGTTGSPKGAILSHHNVLNICLISSSLARFPETHQHRTCLPIPVYHIFGMQSGPVCSVVHNDTIVFPSPAFDTETCLQAIHNERCNFLVGTPTMFIDMLNHPNFDKYDLSSIHSAVMGGAPCPMETLQQFKDKLHIKEIMVGYGITECSPTVSIAGLGLDLEKRISTCGKTAANVEVKIINTDDGTIVPIKEKGEVCVRGFNIMKGYWGEEEKTREVIDEHGWYHTGDIGFLDEEGLLSISGRIKDMVIRGGVNIYPAEIEQYLYTHPKIADVQIVGVPDKRMGEELCACIKLKTGETATAEDIKEFCTGEIAHFKIPRYVNFVETFPLTVSGKVQKFKLQETMTKELDL</sequence>
<dbReference type="Gene3D" id="2.30.38.10">
    <property type="entry name" value="Luciferase, Domain 3"/>
    <property type="match status" value="1"/>
</dbReference>
<dbReference type="PROSITE" id="PS00455">
    <property type="entry name" value="AMP_BINDING"/>
    <property type="match status" value="1"/>
</dbReference>
<proteinExistence type="inferred from homology"/>
<keyword evidence="11" id="KW-1185">Reference proteome</keyword>
<dbReference type="Gene3D" id="3.40.50.980">
    <property type="match status" value="2"/>
</dbReference>
<gene>
    <name evidence="10" type="ORF">HOLleu_30205</name>
</gene>
<dbReference type="OrthoDB" id="10253115at2759"/>
<dbReference type="InterPro" id="IPR000873">
    <property type="entry name" value="AMP-dep_synth/lig_dom"/>
</dbReference>
<accession>A0A9Q1BK09</accession>
<name>A0A9Q1BK09_HOLLE</name>
<comment type="function">
    <text evidence="3">Acyl-CoA synthases catalyze the initial reaction in fatty acid metabolism, by forming a thioester with CoA. Has some preference toward medium-chain substrates. Plays a role in adipocyte differentiation.</text>
</comment>
<reference evidence="10" key="1">
    <citation type="submission" date="2021-10" db="EMBL/GenBank/DDBJ databases">
        <title>Tropical sea cucumber genome reveals ecological adaptation and Cuvierian tubules defense mechanism.</title>
        <authorList>
            <person name="Chen T."/>
        </authorList>
    </citation>
    <scope>NUCLEOTIDE SEQUENCE</scope>
    <source>
        <strain evidence="10">Nanhai2018</strain>
        <tissue evidence="10">Muscle</tissue>
    </source>
</reference>
<dbReference type="FunFam" id="3.30.300.30:FF:000008">
    <property type="entry name" value="2,3-dihydroxybenzoate-AMP ligase"/>
    <property type="match status" value="1"/>
</dbReference>
<comment type="caution">
    <text evidence="10">The sequence shown here is derived from an EMBL/GenBank/DDBJ whole genome shotgun (WGS) entry which is preliminary data.</text>
</comment>
<evidence type="ECO:0000256" key="4">
    <source>
        <dbReference type="ARBA" id="ARBA00039009"/>
    </source>
</evidence>